<protein>
    <recommendedName>
        <fullName evidence="3">YwqI/YxiC family protein</fullName>
    </recommendedName>
</protein>
<name>A0A7X2S885_9BACI</name>
<comment type="caution">
    <text evidence="1">The sequence shown here is derived from an EMBL/GenBank/DDBJ whole genome shotgun (WGS) entry which is preliminary data.</text>
</comment>
<evidence type="ECO:0000313" key="2">
    <source>
        <dbReference type="Proteomes" id="UP000434639"/>
    </source>
</evidence>
<accession>A0A7X2S885</accession>
<proteinExistence type="predicted"/>
<evidence type="ECO:0000313" key="1">
    <source>
        <dbReference type="EMBL" id="MTH55001.1"/>
    </source>
</evidence>
<sequence length="88" mass="10390">MTTVKLEHDEVMKQLEDMIKALNDLKLETFNKEELGENEMAFTKMWLEKEEYVQKTAAEYVTAVLKNIEDTKDNVNYLREQDEAITTK</sequence>
<reference evidence="1 2" key="1">
    <citation type="journal article" date="2017" name="Int. J. Syst. Evol. Microbiol.">
        <title>Bacillus mangrovi sp. nov., isolated from a sediment sample from a mangrove forest.</title>
        <authorList>
            <person name="Gupta V."/>
            <person name="Singh P.K."/>
            <person name="Korpole S."/>
            <person name="Tanuku N.R.S."/>
            <person name="Pinnaka A.K."/>
        </authorList>
    </citation>
    <scope>NUCLEOTIDE SEQUENCE [LARGE SCALE GENOMIC DNA]</scope>
    <source>
        <strain evidence="1 2">KCTC 33872</strain>
    </source>
</reference>
<dbReference type="Proteomes" id="UP000434639">
    <property type="component" value="Unassembled WGS sequence"/>
</dbReference>
<dbReference type="RefSeq" id="WP_155113509.1">
    <property type="nucleotide sequence ID" value="NZ_WMIB01000021.1"/>
</dbReference>
<dbReference type="InterPro" id="IPR046318">
    <property type="entry name" value="DUF5344"/>
</dbReference>
<dbReference type="AlphaFoldDB" id="A0A7X2S885"/>
<organism evidence="1 2">
    <name type="scientific">Metabacillus mangrovi</name>
    <dbReference type="NCBI Taxonomy" id="1491830"/>
    <lineage>
        <taxon>Bacteria</taxon>
        <taxon>Bacillati</taxon>
        <taxon>Bacillota</taxon>
        <taxon>Bacilli</taxon>
        <taxon>Bacillales</taxon>
        <taxon>Bacillaceae</taxon>
        <taxon>Metabacillus</taxon>
    </lineage>
</organism>
<keyword evidence="2" id="KW-1185">Reference proteome</keyword>
<dbReference type="Pfam" id="PF17279">
    <property type="entry name" value="DUF5344"/>
    <property type="match status" value="1"/>
</dbReference>
<evidence type="ECO:0008006" key="3">
    <source>
        <dbReference type="Google" id="ProtNLM"/>
    </source>
</evidence>
<dbReference type="OrthoDB" id="2705701at2"/>
<gene>
    <name evidence="1" type="ORF">GKZ89_16480</name>
</gene>
<dbReference type="EMBL" id="WMIB01000021">
    <property type="protein sequence ID" value="MTH55001.1"/>
    <property type="molecule type" value="Genomic_DNA"/>
</dbReference>